<evidence type="ECO:0000313" key="1">
    <source>
        <dbReference type="EMBL" id="GIF57458.1"/>
    </source>
</evidence>
<organism evidence="1 2">
    <name type="scientific">Asanoa iriomotensis</name>
    <dbReference type="NCBI Taxonomy" id="234613"/>
    <lineage>
        <taxon>Bacteria</taxon>
        <taxon>Bacillati</taxon>
        <taxon>Actinomycetota</taxon>
        <taxon>Actinomycetes</taxon>
        <taxon>Micromonosporales</taxon>
        <taxon>Micromonosporaceae</taxon>
        <taxon>Asanoa</taxon>
    </lineage>
</organism>
<dbReference type="EMBL" id="BONC01000023">
    <property type="protein sequence ID" value="GIF57458.1"/>
    <property type="molecule type" value="Genomic_DNA"/>
</dbReference>
<accession>A0ABQ4C3T8</accession>
<reference evidence="1 2" key="1">
    <citation type="submission" date="2021-01" db="EMBL/GenBank/DDBJ databases">
        <title>Whole genome shotgun sequence of Asanoa iriomotensis NBRC 100142.</title>
        <authorList>
            <person name="Komaki H."/>
            <person name="Tamura T."/>
        </authorList>
    </citation>
    <scope>NUCLEOTIDE SEQUENCE [LARGE SCALE GENOMIC DNA]</scope>
    <source>
        <strain evidence="1 2">NBRC 100142</strain>
    </source>
</reference>
<comment type="caution">
    <text evidence="1">The sequence shown here is derived from an EMBL/GenBank/DDBJ whole genome shotgun (WGS) entry which is preliminary data.</text>
</comment>
<keyword evidence="2" id="KW-1185">Reference proteome</keyword>
<protein>
    <submittedName>
        <fullName evidence="1">Uncharacterized protein</fullName>
    </submittedName>
</protein>
<sequence>MSASEETMTTEKLEKLIEARYFERFIKFGDEFDFCWGFVER</sequence>
<name>A0ABQ4C3T8_9ACTN</name>
<gene>
    <name evidence="1" type="ORF">Air01nite_35530</name>
</gene>
<dbReference type="Proteomes" id="UP000624325">
    <property type="component" value="Unassembled WGS sequence"/>
</dbReference>
<evidence type="ECO:0000313" key="2">
    <source>
        <dbReference type="Proteomes" id="UP000624325"/>
    </source>
</evidence>
<proteinExistence type="predicted"/>